<reference evidence="4 5" key="1">
    <citation type="journal article" date="2024" name="Insects">
        <title>An Improved Chromosome-Level Genome Assembly of the Firefly Pyrocoelia pectoralis.</title>
        <authorList>
            <person name="Fu X."/>
            <person name="Meyer-Rochow V.B."/>
            <person name="Ballantyne L."/>
            <person name="Zhu X."/>
        </authorList>
    </citation>
    <scope>NUCLEOTIDE SEQUENCE [LARGE SCALE GENOMIC DNA]</scope>
    <source>
        <strain evidence="4">XCY_ONT2</strain>
    </source>
</reference>
<proteinExistence type="predicted"/>
<accession>A0AAN7VLE7</accession>
<name>A0AAN7VLE7_9COLE</name>
<comment type="caution">
    <text evidence="4">The sequence shown here is derived from an EMBL/GenBank/DDBJ whole genome shotgun (WGS) entry which is preliminary data.</text>
</comment>
<dbReference type="Pfam" id="PF13359">
    <property type="entry name" value="DDE_Tnp_4"/>
    <property type="match status" value="1"/>
</dbReference>
<keyword evidence="2" id="KW-0479">Metal-binding</keyword>
<organism evidence="4 5">
    <name type="scientific">Pyrocoelia pectoralis</name>
    <dbReference type="NCBI Taxonomy" id="417401"/>
    <lineage>
        <taxon>Eukaryota</taxon>
        <taxon>Metazoa</taxon>
        <taxon>Ecdysozoa</taxon>
        <taxon>Arthropoda</taxon>
        <taxon>Hexapoda</taxon>
        <taxon>Insecta</taxon>
        <taxon>Pterygota</taxon>
        <taxon>Neoptera</taxon>
        <taxon>Endopterygota</taxon>
        <taxon>Coleoptera</taxon>
        <taxon>Polyphaga</taxon>
        <taxon>Elateriformia</taxon>
        <taxon>Elateroidea</taxon>
        <taxon>Lampyridae</taxon>
        <taxon>Lampyrinae</taxon>
        <taxon>Pyrocoelia</taxon>
    </lineage>
</organism>
<dbReference type="GO" id="GO:0046872">
    <property type="term" value="F:metal ion binding"/>
    <property type="evidence" value="ECO:0007669"/>
    <property type="project" value="UniProtKB-KW"/>
</dbReference>
<gene>
    <name evidence="4" type="ORF">RI129_002188</name>
</gene>
<sequence>MDSVIIKEEHDVLQPKEEIIEPEFEQLCVKSENVNDEDIDKPEENIHHNNEQYLITHPDALKELCGFSDIQMFEALLIYIQDDMPLVKGASKYEQLVGVLAKLHTDEDTAILSPYLFPTVYITIVELLYDKLSTLCKNSTYSSPLPSVFMPEFDSTQRVIILGFLLISIRSTFEEFPENLHTVKYLIAYSPFGEVTFVSNAYVGSDSNFSLILSCGLLQKVKADDWILFNENSFTYISQVKQVSIKNKNKSQLNSAPIAEHMFKVVSRLNEHFKVLQSFIPDFMLQHQNGVCFLDKLVFVCCMLLNMLPRVVYS</sequence>
<evidence type="ECO:0000256" key="2">
    <source>
        <dbReference type="ARBA" id="ARBA00022723"/>
    </source>
</evidence>
<evidence type="ECO:0000256" key="1">
    <source>
        <dbReference type="ARBA" id="ARBA00001968"/>
    </source>
</evidence>
<dbReference type="PANTHER" id="PTHR23080">
    <property type="entry name" value="THAP DOMAIN PROTEIN"/>
    <property type="match status" value="1"/>
</dbReference>
<feature type="domain" description="DDE Tnp4" evidence="3">
    <location>
        <begin position="181"/>
        <end position="306"/>
    </location>
</feature>
<dbReference type="EMBL" id="JAVRBK010000002">
    <property type="protein sequence ID" value="KAK5647296.1"/>
    <property type="molecule type" value="Genomic_DNA"/>
</dbReference>
<evidence type="ECO:0000259" key="3">
    <source>
        <dbReference type="Pfam" id="PF13359"/>
    </source>
</evidence>
<evidence type="ECO:0000313" key="4">
    <source>
        <dbReference type="EMBL" id="KAK5647296.1"/>
    </source>
</evidence>
<comment type="cofactor">
    <cofactor evidence="1">
        <name>a divalent metal cation</name>
        <dbReference type="ChEBI" id="CHEBI:60240"/>
    </cofactor>
</comment>
<dbReference type="Proteomes" id="UP001329430">
    <property type="component" value="Chromosome 2"/>
</dbReference>
<dbReference type="InterPro" id="IPR027806">
    <property type="entry name" value="HARBI1_dom"/>
</dbReference>
<dbReference type="AlphaFoldDB" id="A0AAN7VLE7"/>
<keyword evidence="5" id="KW-1185">Reference proteome</keyword>
<evidence type="ECO:0000313" key="5">
    <source>
        <dbReference type="Proteomes" id="UP001329430"/>
    </source>
</evidence>
<protein>
    <recommendedName>
        <fullName evidence="3">DDE Tnp4 domain-containing protein</fullName>
    </recommendedName>
</protein>